<evidence type="ECO:0000259" key="1">
    <source>
        <dbReference type="Pfam" id="PF08454"/>
    </source>
</evidence>
<proteinExistence type="predicted"/>
<accession>A0ABP0MCP1</accession>
<protein>
    <recommendedName>
        <fullName evidence="1">RyR/IP3R Homology associated domain-containing protein</fullName>
    </recommendedName>
</protein>
<organism evidence="2 3">
    <name type="scientific">Durusdinium trenchii</name>
    <dbReference type="NCBI Taxonomy" id="1381693"/>
    <lineage>
        <taxon>Eukaryota</taxon>
        <taxon>Sar</taxon>
        <taxon>Alveolata</taxon>
        <taxon>Dinophyceae</taxon>
        <taxon>Suessiales</taxon>
        <taxon>Symbiodiniaceae</taxon>
        <taxon>Durusdinium</taxon>
    </lineage>
</organism>
<dbReference type="SUPFAM" id="SSF48371">
    <property type="entry name" value="ARM repeat"/>
    <property type="match status" value="1"/>
</dbReference>
<gene>
    <name evidence="2" type="ORF">CCMP2556_LOCUS24994</name>
</gene>
<dbReference type="EMBL" id="CAXAMN010016591">
    <property type="protein sequence ID" value="CAK9048547.1"/>
    <property type="molecule type" value="Genomic_DNA"/>
</dbReference>
<dbReference type="PANTHER" id="PTHR13715">
    <property type="entry name" value="RYANODINE RECEPTOR AND IP3 RECEPTOR"/>
    <property type="match status" value="1"/>
</dbReference>
<feature type="domain" description="RyR/IP3R Homology associated" evidence="1">
    <location>
        <begin position="611"/>
        <end position="707"/>
    </location>
</feature>
<comment type="caution">
    <text evidence="2">The sequence shown here is derived from an EMBL/GenBank/DDBJ whole genome shotgun (WGS) entry which is preliminary data.</text>
</comment>
<evidence type="ECO:0000313" key="2">
    <source>
        <dbReference type="EMBL" id="CAK9048547.1"/>
    </source>
</evidence>
<dbReference type="InterPro" id="IPR016024">
    <property type="entry name" value="ARM-type_fold"/>
</dbReference>
<name>A0ABP0MCP1_9DINO</name>
<dbReference type="PANTHER" id="PTHR13715:SF99">
    <property type="entry name" value="INOSITOL 1,4,5-TRISPHOSPHATE RECEPTOR-LIKE PROTEIN A"/>
    <property type="match status" value="1"/>
</dbReference>
<keyword evidence="3" id="KW-1185">Reference proteome</keyword>
<sequence length="798" mass="88501">MPQAGATVAAVATRRPKRWADLIAFAKGTPGTLLVPVKAGEKVESDEDLSAVCGADLLAELPQVLEWLLRCGREATGQVTLGTYLYADGEANVRLTAAADSIVEAVRSLEKEKVSFAYLSSCSTSTAIPEEAVQAQEANFQTAGRWAAMFGERHSCKKLDGNRFFLSAFEVLQGPNYALAQMMRQWRAALLHLEGFQVSAPMAPICRTESVVHNATMAVLLEGLAHFPPQESYDAPTGRQAMLAILLSDLAEPAPKLSNPLLIVTRKAFHSGIWRTPFVMASLGKTTWFLGKVAPYQACIAKDEFAGEQLQVIGQKYLRRFQMLEKSRVRELLAPGSLEIMSIATYRVITAMGGKADALTLQEVKHENSEHQAAGMSPDQVLWQKLLDTLRRDERCRERRERAEDALGKAFLTVSEDTDPEYPPYLKSLNAESSTQDFRRHGITVQDAIARLVQHCEANLQDLSSLRRTMRILLAMIRVGRRGELQREDLQFGKIQVVFSKAGVSKLLVKVLNEHRVKDVQQLCWNLLGELLKGTGQDGDPKLNKDVQFDFHQAMSSSNDDVGMWESFHELLSNAGRTAKFVHRLRTLPVLTAIEKAQLAEFNETLEQAAAAMEATRLLVEGHFQEMQDYLFSQEGNTRSFNVPGLCSWLLSRLCKDAQGTNYASLSELKCVKSALTLLTELAQGPNLRNQEFLSNMGLIELVFKLLGVNFEQLQQRDPTKGPHEDRHPHHRSAQIRFSVPWIGRGRIWKAQATTTTQGVCGVDRVQAFGARSWTAGTGATAAFPGHVHGMSCRVVHP</sequence>
<reference evidence="2 3" key="1">
    <citation type="submission" date="2024-02" db="EMBL/GenBank/DDBJ databases">
        <authorList>
            <person name="Chen Y."/>
            <person name="Shah S."/>
            <person name="Dougan E. K."/>
            <person name="Thang M."/>
            <person name="Chan C."/>
        </authorList>
    </citation>
    <scope>NUCLEOTIDE SEQUENCE [LARGE SCALE GENOMIC DNA]</scope>
</reference>
<dbReference type="Proteomes" id="UP001642484">
    <property type="component" value="Unassembled WGS sequence"/>
</dbReference>
<evidence type="ECO:0000313" key="3">
    <source>
        <dbReference type="Proteomes" id="UP001642484"/>
    </source>
</evidence>
<dbReference type="InterPro" id="IPR015925">
    <property type="entry name" value="Ryanodine_IP3_receptor"/>
</dbReference>
<dbReference type="Pfam" id="PF08454">
    <property type="entry name" value="RIH_assoc"/>
    <property type="match status" value="1"/>
</dbReference>
<dbReference type="InterPro" id="IPR013662">
    <property type="entry name" value="RIH_assoc-dom"/>
</dbReference>